<keyword evidence="1 3" id="KW-0732">Signal</keyword>
<evidence type="ECO:0000256" key="2">
    <source>
        <dbReference type="ARBA" id="ARBA00022737"/>
    </source>
</evidence>
<organism evidence="6 7">
    <name type="scientific">Winogradskyella endarachnes</name>
    <dbReference type="NCBI Taxonomy" id="2681965"/>
    <lineage>
        <taxon>Bacteria</taxon>
        <taxon>Pseudomonadati</taxon>
        <taxon>Bacteroidota</taxon>
        <taxon>Flavobacteriia</taxon>
        <taxon>Flavobacteriales</taxon>
        <taxon>Flavobacteriaceae</taxon>
        <taxon>Winogradskyella</taxon>
    </lineage>
</organism>
<dbReference type="InterPro" id="IPR013783">
    <property type="entry name" value="Ig-like_fold"/>
</dbReference>
<dbReference type="Proteomes" id="UP000478208">
    <property type="component" value="Unassembled WGS sequence"/>
</dbReference>
<keyword evidence="2" id="KW-0677">Repeat</keyword>
<dbReference type="GO" id="GO:0016020">
    <property type="term" value="C:membrane"/>
    <property type="evidence" value="ECO:0007669"/>
    <property type="project" value="InterPro"/>
</dbReference>
<dbReference type="PROSITE" id="PS50853">
    <property type="entry name" value="FN3"/>
    <property type="match status" value="2"/>
</dbReference>
<evidence type="ECO:0000313" key="7">
    <source>
        <dbReference type="Proteomes" id="UP000478208"/>
    </source>
</evidence>
<dbReference type="SMART" id="SM00060">
    <property type="entry name" value="FN3"/>
    <property type="match status" value="2"/>
</dbReference>
<dbReference type="InterPro" id="IPR013320">
    <property type="entry name" value="ConA-like_dom_sf"/>
</dbReference>
<dbReference type="InterPro" id="IPR000998">
    <property type="entry name" value="MAM_dom"/>
</dbReference>
<dbReference type="PANTHER" id="PTHR46708">
    <property type="entry name" value="TENASCIN"/>
    <property type="match status" value="1"/>
</dbReference>
<dbReference type="InterPro" id="IPR026444">
    <property type="entry name" value="Secre_tail"/>
</dbReference>
<dbReference type="Pfam" id="PF18962">
    <property type="entry name" value="Por_Secre_tail"/>
    <property type="match status" value="1"/>
</dbReference>
<feature type="domain" description="Fibronectin type-III" evidence="5">
    <location>
        <begin position="135"/>
        <end position="235"/>
    </location>
</feature>
<dbReference type="InterPro" id="IPR003961">
    <property type="entry name" value="FN3_dom"/>
</dbReference>
<dbReference type="EMBL" id="WOWS01000001">
    <property type="protein sequence ID" value="MUU76852.1"/>
    <property type="molecule type" value="Genomic_DNA"/>
</dbReference>
<dbReference type="CDD" id="cd00063">
    <property type="entry name" value="FN3"/>
    <property type="match status" value="2"/>
</dbReference>
<evidence type="ECO:0000313" key="6">
    <source>
        <dbReference type="EMBL" id="MUU76852.1"/>
    </source>
</evidence>
<dbReference type="GO" id="GO:0004553">
    <property type="term" value="F:hydrolase activity, hydrolyzing O-glycosyl compounds"/>
    <property type="evidence" value="ECO:0007669"/>
    <property type="project" value="UniProtKB-ARBA"/>
</dbReference>
<dbReference type="Gene3D" id="2.60.120.200">
    <property type="match status" value="2"/>
</dbReference>
<protein>
    <submittedName>
        <fullName evidence="6">T9SS type A sorting domain-containing protein</fullName>
    </submittedName>
</protein>
<proteinExistence type="predicted"/>
<accession>A0A6L6U7G9</accession>
<keyword evidence="7" id="KW-1185">Reference proteome</keyword>
<dbReference type="SUPFAM" id="SSF49899">
    <property type="entry name" value="Concanavalin A-like lectins/glucanases"/>
    <property type="match status" value="2"/>
</dbReference>
<name>A0A6L6U7G9_9FLAO</name>
<evidence type="ECO:0000259" key="5">
    <source>
        <dbReference type="PROSITE" id="PS50853"/>
    </source>
</evidence>
<dbReference type="InterPro" id="IPR036116">
    <property type="entry name" value="FN3_sf"/>
</dbReference>
<dbReference type="AlphaFoldDB" id="A0A6L6U7G9"/>
<evidence type="ECO:0000256" key="3">
    <source>
        <dbReference type="SAM" id="SignalP"/>
    </source>
</evidence>
<evidence type="ECO:0000259" key="4">
    <source>
        <dbReference type="PROSITE" id="PS50060"/>
    </source>
</evidence>
<dbReference type="PROSITE" id="PS50060">
    <property type="entry name" value="MAM_2"/>
    <property type="match status" value="2"/>
</dbReference>
<reference evidence="6 7" key="1">
    <citation type="submission" date="2019-12" db="EMBL/GenBank/DDBJ databases">
        <authorList>
            <person name="Li J."/>
        </authorList>
    </citation>
    <scope>NUCLEOTIDE SEQUENCE [LARGE SCALE GENOMIC DNA]</scope>
    <source>
        <strain evidence="6 7">HL2-2</strain>
    </source>
</reference>
<dbReference type="RefSeq" id="WP_157361307.1">
    <property type="nucleotide sequence ID" value="NZ_WOWS01000001.1"/>
</dbReference>
<dbReference type="InterPro" id="IPR050991">
    <property type="entry name" value="ECM_Regulatory_Proteins"/>
</dbReference>
<dbReference type="NCBIfam" id="TIGR04183">
    <property type="entry name" value="Por_Secre_tail"/>
    <property type="match status" value="1"/>
</dbReference>
<feature type="chain" id="PRO_5026775637" evidence="3">
    <location>
        <begin position="20"/>
        <end position="1244"/>
    </location>
</feature>
<dbReference type="SUPFAM" id="SSF49265">
    <property type="entry name" value="Fibronectin type III"/>
    <property type="match status" value="2"/>
</dbReference>
<feature type="domain" description="Fibronectin type-III" evidence="5">
    <location>
        <begin position="498"/>
        <end position="588"/>
    </location>
</feature>
<evidence type="ECO:0000256" key="1">
    <source>
        <dbReference type="ARBA" id="ARBA00022729"/>
    </source>
</evidence>
<dbReference type="PANTHER" id="PTHR46708:SF2">
    <property type="entry name" value="FIBRONECTIN TYPE-III DOMAIN-CONTAINING PROTEIN"/>
    <property type="match status" value="1"/>
</dbReference>
<feature type="signal peptide" evidence="3">
    <location>
        <begin position="1"/>
        <end position="19"/>
    </location>
</feature>
<comment type="caution">
    <text evidence="6">The sequence shown here is derived from an EMBL/GenBank/DDBJ whole genome shotgun (WGS) entry which is preliminary data.</text>
</comment>
<dbReference type="Gene3D" id="2.60.40.10">
    <property type="entry name" value="Immunoglobulins"/>
    <property type="match status" value="2"/>
</dbReference>
<feature type="domain" description="MAM" evidence="4">
    <location>
        <begin position="334"/>
        <end position="498"/>
    </location>
</feature>
<sequence>MRKITLLLLTMVVSTISWSQCIVGTSYGSESDPNDGSVTGISTCTYAGEYNTITNVNVGDDYVFTNTLSGVDNYVTITDAADSVIAHGMSPLTVTAITSTEVRLHVTIDAACTTDSSCHTTTVQNTTVAMNSCPEPSNVTVSNLTDSSADLSWDDNGFATVDFNVEVYLLGESAAGGNTPVFSNSNVVGTSLSLSGLTESTDYDVYITAACSGATSNSNIVGPISFATTASCAEVSAIMVSNITITEADITWTIGTGNDSALVEVYLAGESAANGDTPVYSNPSASAGSDMALGLTGTTAYDVYVTGLCGGSSSNVAVGPVTFTTDCNAFMAPYTQDFETASLPTCWEDTGAEDWDYDNDGGDHVGDGGTITGSTASGGYYAFVNASGTDADAILNSPFVDITTLSAPSLSFYLISDAEDSDNSQLDVEVWDGAAWNNVGTYNTNTSGWELKIIDLSGLTITGYVQARFTVTEPTPADYDDDIAIDDVTFDEAPSCFAPSDLTAASITDTSAVLSWVDNAGASAWNVEVYEVAGGSLVYNGTGLTSNTVTISDLSSLTEYEFYIQADCGGGDASSWVGPITFTTTCSTFVAPYTQDFENGGSIPDCWEDTGAEPWIYDDNGGGHVGNNGTITGTTTSQGYYTYVDASGTQADAVLTSPFVDVSGLMVPSLTFYLISDAEDSANSQLDVEVWDGAAWNNVGIYNTNTSGWELQIIDLSGLTITGDVRARFTVTEPTPGDFDDDIAIDDVTFDELPSCSAPVATFTVVEDCTVGFSVDIDVTDLGSGMSYDVQSDGVSVGTITATGVTTVGPFTNDVEIDLLIVHPDDTLCSLSESGLVNPNICPIYVTCGTPSNINGVCYSSGVNEEWLFTSTDGVSLLNITVNAGQVESGWDEFIVYDGADATATELYNGYGNSGDLTGLTFNSTGTSLFIQITPDGSVDCGTSGYTNLDFDVNCLTCDAPVATFTVVEDCTAGFSVDIDVTDLGSGASYDVQSDGVSVGTITTTGVTTVGPFTNDVAVDLLLVHPDDSVCDVLETGLVNPNLCPTIVTCGTPSNVSGVCYTSGVTEEWLFTSADGVSSLNITVNAGQVENSWDEFIVYDGADATATELYNGYGNSGDLTGLTFNSTGSSLFIQITPDGSVDCGTEGYTNLDFDVSCSQDLSTTGFDNETAFSYFPNPVKNTLTLNAQNTIEHVAMYNMLGQEVLRATPNAIDSELDMSQLQSGAYFVKVTIANSIQTIKVIKQ</sequence>
<feature type="domain" description="MAM" evidence="4">
    <location>
        <begin position="593"/>
        <end position="758"/>
    </location>
</feature>
<dbReference type="Pfam" id="PF00041">
    <property type="entry name" value="fn3"/>
    <property type="match status" value="2"/>
</dbReference>
<gene>
    <name evidence="6" type="ORF">GN138_00200</name>
</gene>
<dbReference type="GO" id="GO:0005975">
    <property type="term" value="P:carbohydrate metabolic process"/>
    <property type="evidence" value="ECO:0007669"/>
    <property type="project" value="UniProtKB-ARBA"/>
</dbReference>